<organism evidence="1">
    <name type="scientific">uncultured Gemmatimonadota bacterium</name>
    <dbReference type="NCBI Taxonomy" id="203437"/>
    <lineage>
        <taxon>Bacteria</taxon>
        <taxon>Pseudomonadati</taxon>
        <taxon>Gemmatimonadota</taxon>
        <taxon>environmental samples</taxon>
    </lineage>
</organism>
<reference evidence="1" key="1">
    <citation type="submission" date="2020-02" db="EMBL/GenBank/DDBJ databases">
        <authorList>
            <person name="Meier V. D."/>
        </authorList>
    </citation>
    <scope>NUCLEOTIDE SEQUENCE</scope>
    <source>
        <strain evidence="1">AVDCRST_MAG89</strain>
    </source>
</reference>
<gene>
    <name evidence="1" type="ORF">AVDCRST_MAG89-1353</name>
</gene>
<name>A0A6J4KV40_9BACT</name>
<sequence length="207" mass="22261">MHLYKEGDRSEAMCPHCKRRVSTRFAVRTVPLVDSGVQVPGVLAAVCDVCDAVVALPAQSAPKLKEALERKKDVGLEARIPYHLEDVIHLLADRFSTAVAAFRPDLLRFYLREVASDAAFAQRVRELAASDMAQAPARARLSLRMPQALLAEARAVAHEAGIPTDAELLRGILLAAKEDVLEGADPDRIARLGGAAQAEGAPRAALV</sequence>
<proteinExistence type="predicted"/>
<accession>A0A6J4KV40</accession>
<evidence type="ECO:0000313" key="1">
    <source>
        <dbReference type="EMBL" id="CAA9315069.1"/>
    </source>
</evidence>
<dbReference type="EMBL" id="CADCTV010000299">
    <property type="protein sequence ID" value="CAA9315069.1"/>
    <property type="molecule type" value="Genomic_DNA"/>
</dbReference>
<protein>
    <submittedName>
        <fullName evidence="1">Uncharacterized protein</fullName>
    </submittedName>
</protein>
<dbReference type="AlphaFoldDB" id="A0A6J4KV40"/>